<feature type="domain" description="UvrD-like helicase ATP-binding" evidence="15">
    <location>
        <begin position="1"/>
        <end position="482"/>
    </location>
</feature>
<keyword evidence="3" id="KW-0227">DNA damage</keyword>
<evidence type="ECO:0000256" key="9">
    <source>
        <dbReference type="ARBA" id="ARBA00023204"/>
    </source>
</evidence>
<keyword evidence="2 14" id="KW-0547">Nucleotide-binding</keyword>
<evidence type="ECO:0000259" key="16">
    <source>
        <dbReference type="PROSITE" id="PS51217"/>
    </source>
</evidence>
<dbReference type="EMBL" id="BAAAFH010000022">
    <property type="protein sequence ID" value="GAA0876363.1"/>
    <property type="molecule type" value="Genomic_DNA"/>
</dbReference>
<dbReference type="Gene3D" id="3.40.50.300">
    <property type="entry name" value="P-loop containing nucleotide triphosphate hydrolases"/>
    <property type="match status" value="4"/>
</dbReference>
<dbReference type="Pfam" id="PF13361">
    <property type="entry name" value="UvrD_C"/>
    <property type="match status" value="1"/>
</dbReference>
<dbReference type="PANTHER" id="PTHR11070">
    <property type="entry name" value="UVRD / RECB / PCRA DNA HELICASE FAMILY MEMBER"/>
    <property type="match status" value="1"/>
</dbReference>
<name>A0ABN1MTS7_9FLAO</name>
<comment type="catalytic activity">
    <reaction evidence="11">
        <text>Couples ATP hydrolysis with the unwinding of duplex DNA by translocating in the 3'-5' direction.</text>
        <dbReference type="EC" id="5.6.2.4"/>
    </reaction>
</comment>
<evidence type="ECO:0000256" key="2">
    <source>
        <dbReference type="ARBA" id="ARBA00022741"/>
    </source>
</evidence>
<dbReference type="InterPro" id="IPR027417">
    <property type="entry name" value="P-loop_NTPase"/>
</dbReference>
<keyword evidence="1" id="KW-0540">Nuclease</keyword>
<dbReference type="InterPro" id="IPR014016">
    <property type="entry name" value="UvrD-like_ATP-bd"/>
</dbReference>
<keyword evidence="18" id="KW-1185">Reference proteome</keyword>
<dbReference type="InterPro" id="IPR014017">
    <property type="entry name" value="DNA_helicase_UvrD-like_C"/>
</dbReference>
<dbReference type="PROSITE" id="PS51198">
    <property type="entry name" value="UVRD_HELICASE_ATP_BIND"/>
    <property type="match status" value="1"/>
</dbReference>
<evidence type="ECO:0000256" key="8">
    <source>
        <dbReference type="ARBA" id="ARBA00023125"/>
    </source>
</evidence>
<organism evidence="17 18">
    <name type="scientific">Wandonia haliotis</name>
    <dbReference type="NCBI Taxonomy" id="574963"/>
    <lineage>
        <taxon>Bacteria</taxon>
        <taxon>Pseudomonadati</taxon>
        <taxon>Bacteroidota</taxon>
        <taxon>Flavobacteriia</taxon>
        <taxon>Flavobacteriales</taxon>
        <taxon>Crocinitomicaceae</taxon>
        <taxon>Wandonia</taxon>
    </lineage>
</organism>
<evidence type="ECO:0000256" key="6">
    <source>
        <dbReference type="ARBA" id="ARBA00022839"/>
    </source>
</evidence>
<dbReference type="InterPro" id="IPR011604">
    <property type="entry name" value="PDDEXK-like_dom_sf"/>
</dbReference>
<dbReference type="InterPro" id="IPR000212">
    <property type="entry name" value="DNA_helicase_UvrD/REP"/>
</dbReference>
<keyword evidence="5 14" id="KW-0347">Helicase</keyword>
<dbReference type="Gene3D" id="3.90.320.10">
    <property type="match status" value="1"/>
</dbReference>
<evidence type="ECO:0000256" key="14">
    <source>
        <dbReference type="PROSITE-ProRule" id="PRU00560"/>
    </source>
</evidence>
<dbReference type="SUPFAM" id="SSF52540">
    <property type="entry name" value="P-loop containing nucleoside triphosphate hydrolases"/>
    <property type="match status" value="1"/>
</dbReference>
<feature type="domain" description="UvrD-like helicase C-terminal" evidence="16">
    <location>
        <begin position="483"/>
        <end position="752"/>
    </location>
</feature>
<gene>
    <name evidence="17" type="ORF">GCM10009118_27730</name>
</gene>
<reference evidence="17 18" key="1">
    <citation type="journal article" date="2019" name="Int. J. Syst. Evol. Microbiol.">
        <title>The Global Catalogue of Microorganisms (GCM) 10K type strain sequencing project: providing services to taxonomists for standard genome sequencing and annotation.</title>
        <authorList>
            <consortium name="The Broad Institute Genomics Platform"/>
            <consortium name="The Broad Institute Genome Sequencing Center for Infectious Disease"/>
            <person name="Wu L."/>
            <person name="Ma J."/>
        </authorList>
    </citation>
    <scope>NUCLEOTIDE SEQUENCE [LARGE SCALE GENOMIC DNA]</scope>
    <source>
        <strain evidence="17 18">JCM 16083</strain>
    </source>
</reference>
<evidence type="ECO:0000313" key="17">
    <source>
        <dbReference type="EMBL" id="GAA0876363.1"/>
    </source>
</evidence>
<dbReference type="Proteomes" id="UP001501126">
    <property type="component" value="Unassembled WGS sequence"/>
</dbReference>
<evidence type="ECO:0000259" key="15">
    <source>
        <dbReference type="PROSITE" id="PS51198"/>
    </source>
</evidence>
<evidence type="ECO:0000256" key="3">
    <source>
        <dbReference type="ARBA" id="ARBA00022763"/>
    </source>
</evidence>
<feature type="binding site" evidence="14">
    <location>
        <begin position="11"/>
        <end position="18"/>
    </location>
    <ligand>
        <name>ATP</name>
        <dbReference type="ChEBI" id="CHEBI:30616"/>
    </ligand>
</feature>
<keyword evidence="7 14" id="KW-0067">ATP-binding</keyword>
<comment type="catalytic activity">
    <reaction evidence="13">
        <text>ATP + H2O = ADP + phosphate + H(+)</text>
        <dbReference type="Rhea" id="RHEA:13065"/>
        <dbReference type="ChEBI" id="CHEBI:15377"/>
        <dbReference type="ChEBI" id="CHEBI:15378"/>
        <dbReference type="ChEBI" id="CHEBI:30616"/>
        <dbReference type="ChEBI" id="CHEBI:43474"/>
        <dbReference type="ChEBI" id="CHEBI:456216"/>
        <dbReference type="EC" id="5.6.2.4"/>
    </reaction>
</comment>
<dbReference type="RefSeq" id="WP_343789030.1">
    <property type="nucleotide sequence ID" value="NZ_BAAAFH010000022.1"/>
</dbReference>
<evidence type="ECO:0000256" key="10">
    <source>
        <dbReference type="ARBA" id="ARBA00023235"/>
    </source>
</evidence>
<evidence type="ECO:0000256" key="4">
    <source>
        <dbReference type="ARBA" id="ARBA00022801"/>
    </source>
</evidence>
<protein>
    <recommendedName>
        <fullName evidence="12">DNA 3'-5' helicase</fullName>
        <ecNumber evidence="12">5.6.2.4</ecNumber>
    </recommendedName>
</protein>
<evidence type="ECO:0000256" key="7">
    <source>
        <dbReference type="ARBA" id="ARBA00022840"/>
    </source>
</evidence>
<evidence type="ECO:0000256" key="13">
    <source>
        <dbReference type="ARBA" id="ARBA00048988"/>
    </source>
</evidence>
<keyword evidence="6" id="KW-0269">Exonuclease</keyword>
<sequence length="1054" mass="122009">MSEQPLKILKASAGSGKTYALVQAFLKIVLTNDNPDHFARVMAMTFTNKAALEMKERVIKALVQLSFQDAEDLKFVNDTCAAIGIPPHEIQTKAKRVLKRILHNFNDLSVQTIDKFNIRLVRSFTRDLDLPGDFEILLDTEELLSRTIDKLVDEIGEKGKEKISNLLISFARHNIDEEKHWDFRKSLLDFLKMTEKEEFKEVINIISRTEFTKEKKEAISMVCQHLEEQFNQKKDPVVRTIVSNNWTKEDFKIGRANPYDRICRIPELSLADMTIRSSAEISAVSPTEAMLKAILSEAEGGAKTSVPSEFFQQLLDFYNYTESIKDEYMVHKYAIDSFHQLALLKYTSELIKETRNRENILQISEVNGLISELIQSESAPFIYERIGTRYDNYLLDEFQDTSRLQWLNLIPLLHDSMGENNSNLIVGDAKQAIYRFRNGLVEQFAALPAIYNPEDNPEIAIKSVYFQQMSLPDTLQYNFRSKKEVVEFNNSLFAGIREQLHPDYAPYYNDKDLVQIARGASGGYVKFELSSPDNISETSEEEDESTPQELSFIDKTIEEAVADGYSTGDICILARKRGHCEEWANYLIKKGYSVISDEGMKVSQSPWVTTLVACLEYRNTPLSETHQLLLSESFLLAKQIEPFKTLVPYIEERKFDFRKFCNDFFQSESALDFTYENLYDFSQHLLKVFQIRETDEPYIHYFCNMLLNFDLTSGPDLSRFLEYYRTKGHKESIPLPEQSDAITIMTVHKSKGLEFPIVLLPNMKWRYSLLPGEQYIFHDKQYDQVFYQAISSNRTKIQAEVYERKLATNLLDEVNLFYVACTRAVDRLYGFIDTAKSRGGKYLTDIIRETIQNLSILETEEERFSTYGSRTYTPHPKTPVDKFKLKPEGEKLWFPDISLIDKENIDDLDISSERIYGRNLHRVMQEITQSEELQSVIQQLTLEKVIETEFAPLIEDNIRKLLDNPEIEEIILPQKGEKVLDEREIILSKNEKIRPDRVIVKGTAARIIDYKTGIPREKDKKQILSYALALQQMGFEACSAYVLYTDSEQLIQLR</sequence>
<evidence type="ECO:0000256" key="1">
    <source>
        <dbReference type="ARBA" id="ARBA00022722"/>
    </source>
</evidence>
<keyword evidence="4 14" id="KW-0378">Hydrolase</keyword>
<proteinExistence type="predicted"/>
<accession>A0ABN1MTS7</accession>
<keyword evidence="10" id="KW-0413">Isomerase</keyword>
<evidence type="ECO:0000256" key="5">
    <source>
        <dbReference type="ARBA" id="ARBA00022806"/>
    </source>
</evidence>
<keyword evidence="8" id="KW-0238">DNA-binding</keyword>
<dbReference type="Pfam" id="PF00580">
    <property type="entry name" value="UvrD-helicase"/>
    <property type="match status" value="2"/>
</dbReference>
<evidence type="ECO:0000256" key="11">
    <source>
        <dbReference type="ARBA" id="ARBA00034617"/>
    </source>
</evidence>
<comment type="caution">
    <text evidence="17">The sequence shown here is derived from an EMBL/GenBank/DDBJ whole genome shotgun (WGS) entry which is preliminary data.</text>
</comment>
<dbReference type="PANTHER" id="PTHR11070:SF67">
    <property type="entry name" value="DNA 3'-5' HELICASE"/>
    <property type="match status" value="1"/>
</dbReference>
<evidence type="ECO:0000313" key="18">
    <source>
        <dbReference type="Proteomes" id="UP001501126"/>
    </source>
</evidence>
<dbReference type="Pfam" id="PF12705">
    <property type="entry name" value="PDDEXK_1"/>
    <property type="match status" value="1"/>
</dbReference>
<dbReference type="EC" id="5.6.2.4" evidence="12"/>
<keyword evidence="9" id="KW-0234">DNA repair</keyword>
<dbReference type="PROSITE" id="PS51217">
    <property type="entry name" value="UVRD_HELICASE_CTER"/>
    <property type="match status" value="1"/>
</dbReference>
<dbReference type="InterPro" id="IPR038726">
    <property type="entry name" value="PDDEXK_AddAB-type"/>
</dbReference>
<evidence type="ECO:0000256" key="12">
    <source>
        <dbReference type="ARBA" id="ARBA00034808"/>
    </source>
</evidence>